<dbReference type="InterPro" id="IPR007902">
    <property type="entry name" value="Chl4/mis15/CENP-N"/>
</dbReference>
<dbReference type="PANTHER" id="PTHR46790">
    <property type="entry name" value="CENTROMERE PROTEIN N"/>
    <property type="match status" value="1"/>
</dbReference>
<dbReference type="GO" id="GO:0000775">
    <property type="term" value="C:chromosome, centromeric region"/>
    <property type="evidence" value="ECO:0007669"/>
    <property type="project" value="UniProtKB-SubCell"/>
</dbReference>
<sequence length="361" mass="41093">MAIRWINLHNITRIGGDYTSNPQDQDGDSDMMDTEDWEASAHRLPLSKYKEHVIKRYEEMREKVSKKAIVDRMLNVDWSTGLNSKQVADLDLAYYSQHSDLKNWKALKLDYGDRVESSRVPIDPARIEKTFSYHMGPYFKHHVQTLQDGEMIWIRISIHDGLAPNVLPASTTVVYFIWFISSEYLLGATIKAEWKDFILEALLRLFKASGIEEWPLTGKSPTSLAELLLHRDSQDPHEKYTRGMQDIRTVDEAKIASRDRFVAADFGPNPQPSLHRVDLQINLPYTTGAKDFRLGRLTKQPFPIKVVLEGSNVIEGVRSLIPLGIAQNPMPKFLTELHSMGSNSISVDLDDEGNKQLVTTG</sequence>
<dbReference type="GO" id="GO:0034080">
    <property type="term" value="P:CENP-A containing chromatin assembly"/>
    <property type="evidence" value="ECO:0007669"/>
    <property type="project" value="InterPro"/>
</dbReference>
<keyword evidence="8" id="KW-1185">Reference proteome</keyword>
<gene>
    <name evidence="7" type="ORF">BGZ80_000240</name>
</gene>
<dbReference type="AlphaFoldDB" id="A0A9P6MSZ0"/>
<organism evidence="7 8">
    <name type="scientific">Entomortierella chlamydospora</name>
    <dbReference type="NCBI Taxonomy" id="101097"/>
    <lineage>
        <taxon>Eukaryota</taxon>
        <taxon>Fungi</taxon>
        <taxon>Fungi incertae sedis</taxon>
        <taxon>Mucoromycota</taxon>
        <taxon>Mortierellomycotina</taxon>
        <taxon>Mortierellomycetes</taxon>
        <taxon>Mortierellales</taxon>
        <taxon>Mortierellaceae</taxon>
        <taxon>Entomortierella</taxon>
    </lineage>
</organism>
<dbReference type="GO" id="GO:0007059">
    <property type="term" value="P:chromosome segregation"/>
    <property type="evidence" value="ECO:0007669"/>
    <property type="project" value="InterPro"/>
</dbReference>
<evidence type="ECO:0000256" key="6">
    <source>
        <dbReference type="ARBA" id="ARBA00023328"/>
    </source>
</evidence>
<evidence type="ECO:0000313" key="7">
    <source>
        <dbReference type="EMBL" id="KAG0012050.1"/>
    </source>
</evidence>
<evidence type="ECO:0000313" key="8">
    <source>
        <dbReference type="Proteomes" id="UP000703661"/>
    </source>
</evidence>
<evidence type="ECO:0000256" key="5">
    <source>
        <dbReference type="ARBA" id="ARBA00023242"/>
    </source>
</evidence>
<dbReference type="PANTHER" id="PTHR46790:SF1">
    <property type="entry name" value="CENTROMERE PROTEIN N"/>
    <property type="match status" value="1"/>
</dbReference>
<proteinExistence type="inferred from homology"/>
<reference evidence="7" key="1">
    <citation type="journal article" date="2020" name="Fungal Divers.">
        <title>Resolving the Mortierellaceae phylogeny through synthesis of multi-gene phylogenetics and phylogenomics.</title>
        <authorList>
            <person name="Vandepol N."/>
            <person name="Liber J."/>
            <person name="Desiro A."/>
            <person name="Na H."/>
            <person name="Kennedy M."/>
            <person name="Barry K."/>
            <person name="Grigoriev I.V."/>
            <person name="Miller A.N."/>
            <person name="O'Donnell K."/>
            <person name="Stajich J.E."/>
            <person name="Bonito G."/>
        </authorList>
    </citation>
    <scope>NUCLEOTIDE SEQUENCE</scope>
    <source>
        <strain evidence="7">NRRL 2769</strain>
    </source>
</reference>
<comment type="caution">
    <text evidence="7">The sequence shown here is derived from an EMBL/GenBank/DDBJ whole genome shotgun (WGS) entry which is preliminary data.</text>
</comment>
<evidence type="ECO:0000256" key="4">
    <source>
        <dbReference type="ARBA" id="ARBA00022454"/>
    </source>
</evidence>
<comment type="subcellular location">
    <subcellularLocation>
        <location evidence="2">Chromosome</location>
        <location evidence="2">Centromere</location>
    </subcellularLocation>
    <subcellularLocation>
        <location evidence="1">Nucleus</location>
    </subcellularLocation>
</comment>
<comment type="similarity">
    <text evidence="3">Belongs to the CENP-N/CHL4 family.</text>
</comment>
<name>A0A9P6MSZ0_9FUNG</name>
<evidence type="ECO:0000256" key="3">
    <source>
        <dbReference type="ARBA" id="ARBA00005566"/>
    </source>
</evidence>
<dbReference type="Proteomes" id="UP000703661">
    <property type="component" value="Unassembled WGS sequence"/>
</dbReference>
<dbReference type="EMBL" id="JAAAID010001043">
    <property type="protein sequence ID" value="KAG0012050.1"/>
    <property type="molecule type" value="Genomic_DNA"/>
</dbReference>
<dbReference type="Pfam" id="PF05238">
    <property type="entry name" value="CENP-N"/>
    <property type="match status" value="2"/>
</dbReference>
<evidence type="ECO:0000256" key="2">
    <source>
        <dbReference type="ARBA" id="ARBA00004584"/>
    </source>
</evidence>
<keyword evidence="4" id="KW-0158">Chromosome</keyword>
<dbReference type="GO" id="GO:0005654">
    <property type="term" value="C:nucleoplasm"/>
    <property type="evidence" value="ECO:0007669"/>
    <property type="project" value="TreeGrafter"/>
</dbReference>
<evidence type="ECO:0000256" key="1">
    <source>
        <dbReference type="ARBA" id="ARBA00004123"/>
    </source>
</evidence>
<protein>
    <submittedName>
        <fullName evidence="7">Uncharacterized protein</fullName>
    </submittedName>
</protein>
<keyword evidence="6" id="KW-0137">Centromere</keyword>
<accession>A0A9P6MSZ0</accession>
<keyword evidence="5" id="KW-0539">Nucleus</keyword>
<dbReference type="InterPro" id="IPR052011">
    <property type="entry name" value="CENP-NAC/CAD_complex"/>
</dbReference>